<dbReference type="EMBL" id="AP026367">
    <property type="protein sequence ID" value="BDN84678.1"/>
    <property type="molecule type" value="Genomic_DNA"/>
</dbReference>
<proteinExistence type="predicted"/>
<sequence length="81" mass="8525">MRALADTVGPVVEDNNPFGVVAVGFGRIVDDERQVQAVVVLEADMRVCSVGARIRDREPIGEVLVCADVGVRGLGAIHVVA</sequence>
<dbReference type="Proteomes" id="UP001058626">
    <property type="component" value="Chromosome"/>
</dbReference>
<reference evidence="1" key="1">
    <citation type="submission" date="2022-06" db="EMBL/GenBank/DDBJ databases">
        <title>Complete genome sequence of Mycobacterium pseudoshottsii NJB1907-Z4.</title>
        <authorList>
            <person name="Komine T."/>
            <person name="Fukano H."/>
            <person name="Wada S."/>
        </authorList>
    </citation>
    <scope>NUCLEOTIDE SEQUENCE</scope>
    <source>
        <strain evidence="1">NJB1907-Z4</strain>
    </source>
</reference>
<protein>
    <submittedName>
        <fullName evidence="1">Uncharacterized protein</fullName>
    </submittedName>
</protein>
<name>A0A9N7LW54_9MYCO</name>
<organism evidence="1 2">
    <name type="scientific">Mycobacterium pseudoshottsii</name>
    <dbReference type="NCBI Taxonomy" id="265949"/>
    <lineage>
        <taxon>Bacteria</taxon>
        <taxon>Bacillati</taxon>
        <taxon>Actinomycetota</taxon>
        <taxon>Actinomycetes</taxon>
        <taxon>Mycobacteriales</taxon>
        <taxon>Mycobacteriaceae</taxon>
        <taxon>Mycobacterium</taxon>
        <taxon>Mycobacterium ulcerans group</taxon>
    </lineage>
</organism>
<keyword evidence="2" id="KW-1185">Reference proteome</keyword>
<gene>
    <name evidence="1" type="ORF">NJB1907Z4_C48930</name>
</gene>
<accession>A0A9N7LW54</accession>
<evidence type="ECO:0000313" key="2">
    <source>
        <dbReference type="Proteomes" id="UP001058626"/>
    </source>
</evidence>
<dbReference type="AlphaFoldDB" id="A0A9N7LW54"/>
<evidence type="ECO:0000313" key="1">
    <source>
        <dbReference type="EMBL" id="BDN84678.1"/>
    </source>
</evidence>